<protein>
    <submittedName>
        <fullName evidence="1">Uncharacterized protein</fullName>
    </submittedName>
</protein>
<comment type="caution">
    <text evidence="1">The sequence shown here is derived from an EMBL/GenBank/DDBJ whole genome shotgun (WGS) entry which is preliminary data.</text>
</comment>
<organism evidence="1 2">
    <name type="scientific">Mediterraneibacter gnavus</name>
    <name type="common">Ruminococcus gnavus</name>
    <dbReference type="NCBI Taxonomy" id="33038"/>
    <lineage>
        <taxon>Bacteria</taxon>
        <taxon>Bacillati</taxon>
        <taxon>Bacillota</taxon>
        <taxon>Clostridia</taxon>
        <taxon>Lachnospirales</taxon>
        <taxon>Lachnospiraceae</taxon>
        <taxon>Mediterraneibacter</taxon>
    </lineage>
</organism>
<name>A0AAW6DG99_MEDGN</name>
<proteinExistence type="predicted"/>
<gene>
    <name evidence="1" type="ORF">PNW85_10770</name>
</gene>
<dbReference type="SUPFAM" id="SSF63817">
    <property type="entry name" value="Sortase"/>
    <property type="match status" value="1"/>
</dbReference>
<dbReference type="InterPro" id="IPR023365">
    <property type="entry name" value="Sortase_dom-sf"/>
</dbReference>
<reference evidence="1" key="1">
    <citation type="submission" date="2023-01" db="EMBL/GenBank/DDBJ databases">
        <title>Human gut microbiome strain richness.</title>
        <authorList>
            <person name="Chen-Liaw A."/>
        </authorList>
    </citation>
    <scope>NUCLEOTIDE SEQUENCE</scope>
    <source>
        <strain evidence="1">RTP21484st1_H11_RTP21484_190118</strain>
    </source>
</reference>
<evidence type="ECO:0000313" key="1">
    <source>
        <dbReference type="EMBL" id="MDB8687157.1"/>
    </source>
</evidence>
<accession>A0AAW6DG99</accession>
<evidence type="ECO:0000313" key="2">
    <source>
        <dbReference type="Proteomes" id="UP001212160"/>
    </source>
</evidence>
<dbReference type="EMBL" id="JAQMLA010000029">
    <property type="protein sequence ID" value="MDB8687157.1"/>
    <property type="molecule type" value="Genomic_DNA"/>
</dbReference>
<dbReference type="AlphaFoldDB" id="A0AAW6DG99"/>
<sequence>MDQYASYEYWKAHPCVFFQTPEGMEEYRIAAVLKADVSMFDFQQSAFHSPQDLEAYAAQAKALALFETGVDGAGCEKTLTLVTCSYECKEGRNILVAVKAEPER</sequence>
<dbReference type="Proteomes" id="UP001212160">
    <property type="component" value="Unassembled WGS sequence"/>
</dbReference>
<dbReference type="Gene3D" id="2.40.260.10">
    <property type="entry name" value="Sortase"/>
    <property type="match status" value="1"/>
</dbReference>